<accession>I1YK42</accession>
<evidence type="ECO:0000313" key="1">
    <source>
        <dbReference type="EMBL" id="AFJ03285.1"/>
    </source>
</evidence>
<dbReference type="EMBL" id="CP003380">
    <property type="protein sequence ID" value="AFJ03285.1"/>
    <property type="molecule type" value="Genomic_DNA"/>
</dbReference>
<sequence length="48" mass="5543">MSIIKGLLDTNFEKTIFMNILATRDSTRKLFFGEIITMAMMSEHLCKT</sequence>
<dbReference type="HOGENOM" id="CLU_3154720_0_0_6"/>
<dbReference type="PATRIC" id="fig|754477.3.peg.2114"/>
<dbReference type="Proteomes" id="UP000009145">
    <property type="component" value="Chromosome"/>
</dbReference>
<proteinExistence type="predicted"/>
<dbReference type="STRING" id="754477.Q7C_2149"/>
<evidence type="ECO:0000313" key="2">
    <source>
        <dbReference type="Proteomes" id="UP000009145"/>
    </source>
</evidence>
<name>I1YK42_METFJ</name>
<reference evidence="1 2" key="1">
    <citation type="journal article" date="2012" name="J. Bacteriol.">
        <title>Complete genome sequences of Methylophaga sp. strain JAM1 and Methylophaga sp. strain JAM7.</title>
        <authorList>
            <person name="Villeneuve C."/>
            <person name="Martineau C."/>
            <person name="Mauffrey F."/>
            <person name="Villemur R."/>
        </authorList>
    </citation>
    <scope>NUCLEOTIDE SEQUENCE [LARGE SCALE GENOMIC DNA]</scope>
    <source>
        <strain evidence="1 2">JAM7</strain>
    </source>
</reference>
<gene>
    <name evidence="1" type="ordered locus">Q7C_2149</name>
</gene>
<dbReference type="AlphaFoldDB" id="I1YK42"/>
<keyword evidence="2" id="KW-1185">Reference proteome</keyword>
<dbReference type="KEGG" id="mec:Q7C_2149"/>
<protein>
    <submittedName>
        <fullName evidence="1">Uncharacterized protein</fullName>
    </submittedName>
</protein>
<organism evidence="1 2">
    <name type="scientific">Methylophaga frappieri (strain ATCC BAA-2434 / DSM 25690 / JAM7)</name>
    <dbReference type="NCBI Taxonomy" id="754477"/>
    <lineage>
        <taxon>Bacteria</taxon>
        <taxon>Pseudomonadati</taxon>
        <taxon>Pseudomonadota</taxon>
        <taxon>Gammaproteobacteria</taxon>
        <taxon>Thiotrichales</taxon>
        <taxon>Piscirickettsiaceae</taxon>
        <taxon>Methylophaga</taxon>
    </lineage>
</organism>